<protein>
    <recommendedName>
        <fullName evidence="12 21">Angiotensin-converting enzyme</fullName>
        <ecNumber evidence="21">3.4.-.-</ecNumber>
    </recommendedName>
</protein>
<feature type="glycosylation site" description="N-linked (GlcNAc...) asparagine" evidence="14">
    <location>
        <position position="75"/>
    </location>
</feature>
<feature type="binding site" evidence="16">
    <location>
        <position position="230"/>
    </location>
    <ligand>
        <name>chloride</name>
        <dbReference type="ChEBI" id="CHEBI:17996"/>
        <label>1</label>
    </ligand>
</feature>
<comment type="similarity">
    <text evidence="1 20 21">Belongs to the peptidase M2 family.</text>
</comment>
<evidence type="ECO:0000256" key="1">
    <source>
        <dbReference type="ARBA" id="ARBA00008139"/>
    </source>
</evidence>
<feature type="binding site" evidence="17">
    <location>
        <position position="393"/>
    </location>
    <ligand>
        <name>Zn(2+)</name>
        <dbReference type="ChEBI" id="CHEBI:29105"/>
        <label>1</label>
        <note>catalytic</note>
    </ligand>
</feature>
<dbReference type="SUPFAM" id="SSF55486">
    <property type="entry name" value="Metalloproteases ('zincins'), catalytic domain"/>
    <property type="match status" value="1"/>
</dbReference>
<keyword evidence="10 14" id="KW-0325">Glycoprotein</keyword>
<feature type="glycosylation site" description="N-linked (GlcNAc...) (complex) asparagine" evidence="14">
    <location>
        <position position="112"/>
    </location>
</feature>
<feature type="active site" description="Proton donor 1" evidence="13">
    <location>
        <position position="519"/>
    </location>
</feature>
<keyword evidence="7 17" id="KW-0862">Zinc</keyword>
<evidence type="ECO:0000256" key="14">
    <source>
        <dbReference type="PIRSR" id="PIRSR601548-10"/>
    </source>
</evidence>
<dbReference type="GO" id="GO:0005886">
    <property type="term" value="C:plasma membrane"/>
    <property type="evidence" value="ECO:0007669"/>
    <property type="project" value="TreeGrafter"/>
</dbReference>
<evidence type="ECO:0000256" key="13">
    <source>
        <dbReference type="PIRSR" id="PIRSR601548-1"/>
    </source>
</evidence>
<keyword evidence="2 21" id="KW-0121">Carboxypeptidase</keyword>
<feature type="disulfide bond" evidence="18 20">
    <location>
        <begin position="155"/>
        <end position="163"/>
    </location>
</feature>
<dbReference type="GO" id="GO:0005615">
    <property type="term" value="C:extracellular space"/>
    <property type="evidence" value="ECO:0007669"/>
    <property type="project" value="TreeGrafter"/>
</dbReference>
<evidence type="ECO:0000256" key="10">
    <source>
        <dbReference type="ARBA" id="ARBA00023180"/>
    </source>
</evidence>
<feature type="binding site" evidence="19">
    <location>
        <position position="417"/>
    </location>
    <ligand>
        <name>Zn(2+)</name>
        <dbReference type="ChEBI" id="CHEBI:29105"/>
        <label>2</label>
        <note>catalytic</note>
    </ligand>
</feature>
<feature type="chain" id="PRO_5033992603" description="Angiotensin-converting enzyme" evidence="22">
    <location>
        <begin position="26"/>
        <end position="665"/>
    </location>
</feature>
<proteinExistence type="inferred from homology"/>
<dbReference type="EMBL" id="HBUE01139367">
    <property type="protein sequence ID" value="CAG6499982.1"/>
    <property type="molecule type" value="Transcribed_RNA"/>
</dbReference>
<evidence type="ECO:0000256" key="4">
    <source>
        <dbReference type="ARBA" id="ARBA00022723"/>
    </source>
</evidence>
<evidence type="ECO:0000256" key="11">
    <source>
        <dbReference type="ARBA" id="ARBA00036868"/>
    </source>
</evidence>
<evidence type="ECO:0000256" key="21">
    <source>
        <dbReference type="RuleBase" id="RU361144"/>
    </source>
</evidence>
<evidence type="ECO:0000256" key="12">
    <source>
        <dbReference type="ARBA" id="ARBA00039858"/>
    </source>
</evidence>
<keyword evidence="9 18" id="KW-1015">Disulfide bond</keyword>
<accession>A0A8D8CUB5</accession>
<feature type="active site" description="Proton acceptor 1" evidence="13">
    <location>
        <position position="390"/>
    </location>
</feature>
<organism evidence="23">
    <name type="scientific">Culex pipiens</name>
    <name type="common">House mosquito</name>
    <dbReference type="NCBI Taxonomy" id="7175"/>
    <lineage>
        <taxon>Eukaryota</taxon>
        <taxon>Metazoa</taxon>
        <taxon>Ecdysozoa</taxon>
        <taxon>Arthropoda</taxon>
        <taxon>Hexapoda</taxon>
        <taxon>Insecta</taxon>
        <taxon>Pterygota</taxon>
        <taxon>Neoptera</taxon>
        <taxon>Endopterygota</taxon>
        <taxon>Diptera</taxon>
        <taxon>Nematocera</taxon>
        <taxon>Culicoidea</taxon>
        <taxon>Culicidae</taxon>
        <taxon>Culicinae</taxon>
        <taxon>Culicini</taxon>
        <taxon>Culex</taxon>
        <taxon>Culex</taxon>
    </lineage>
</organism>
<dbReference type="InterPro" id="IPR001548">
    <property type="entry name" value="Peptidase_M2"/>
</dbReference>
<dbReference type="Gene3D" id="1.10.1370.30">
    <property type="match status" value="1"/>
</dbReference>
<dbReference type="Pfam" id="PF01401">
    <property type="entry name" value="Peptidase_M2"/>
    <property type="match status" value="1"/>
</dbReference>
<dbReference type="EC" id="3.4.-.-" evidence="21"/>
<feature type="binding site" evidence="16">
    <location>
        <position position="528"/>
    </location>
    <ligand>
        <name>chloride</name>
        <dbReference type="ChEBI" id="CHEBI:17996"/>
        <label>1</label>
    </ligand>
</feature>
<evidence type="ECO:0000256" key="5">
    <source>
        <dbReference type="ARBA" id="ARBA00022729"/>
    </source>
</evidence>
<evidence type="ECO:0000256" key="7">
    <source>
        <dbReference type="ARBA" id="ARBA00022833"/>
    </source>
</evidence>
<keyword evidence="5 22" id="KW-0732">Signal</keyword>
<feature type="active site" description="Proton acceptor 2" evidence="15">
    <location>
        <position position="390"/>
    </location>
</feature>
<dbReference type="AlphaFoldDB" id="A0A8D8CUB5"/>
<keyword evidence="6 21" id="KW-0378">Hydrolase</keyword>
<dbReference type="PANTHER" id="PTHR10514:SF44">
    <property type="entry name" value="ANGIOTENSIN-CONVERTING ENZYME-RELATED"/>
    <property type="match status" value="1"/>
</dbReference>
<feature type="binding site" evidence="19">
    <location>
        <position position="393"/>
    </location>
    <ligand>
        <name>Zn(2+)</name>
        <dbReference type="ChEBI" id="CHEBI:29105"/>
        <label>2</label>
        <note>catalytic</note>
    </ligand>
</feature>
<dbReference type="GO" id="GO:0006508">
    <property type="term" value="P:proteolysis"/>
    <property type="evidence" value="ECO:0007669"/>
    <property type="project" value="UniProtKB-KW"/>
</dbReference>
<evidence type="ECO:0000256" key="16">
    <source>
        <dbReference type="PIRSR" id="PIRSR601548-2"/>
    </source>
</evidence>
<feature type="disulfide bond" evidence="18 20">
    <location>
        <begin position="544"/>
        <end position="562"/>
    </location>
</feature>
<evidence type="ECO:0000313" key="23">
    <source>
        <dbReference type="EMBL" id="CAG6499982.1"/>
    </source>
</evidence>
<comment type="catalytic activity">
    <reaction evidence="11">
        <text>Release of a C-terminal dipeptide, oligopeptide-|-Xaa-Yaa, when Xaa is not Pro, and Yaa is neither Asp nor Glu. Thus, conversion of angiotensin I to angiotensin II, with increase in vasoconstrictor activity, but no action on angiotensin II.</text>
        <dbReference type="EC" id="3.4.15.1"/>
    </reaction>
</comment>
<evidence type="ECO:0000256" key="22">
    <source>
        <dbReference type="SAM" id="SignalP"/>
    </source>
</evidence>
<dbReference type="CDD" id="cd06461">
    <property type="entry name" value="M2_ACE"/>
    <property type="match status" value="1"/>
</dbReference>
<evidence type="ECO:0000256" key="8">
    <source>
        <dbReference type="ARBA" id="ARBA00023049"/>
    </source>
</evidence>
<comment type="cofactor">
    <cofactor evidence="21">
        <name>Zn(2+)</name>
        <dbReference type="ChEBI" id="CHEBI:29105"/>
    </cofactor>
    <text evidence="21">Binds 1 zinc ion per subunit.</text>
</comment>
<name>A0A8D8CUB5_CULPI</name>
<keyword evidence="3 21" id="KW-0645">Protease</keyword>
<dbReference type="PROSITE" id="PS52011">
    <property type="entry name" value="PEPTIDASE_M2"/>
    <property type="match status" value="1"/>
</dbReference>
<feature type="glycosylation site" description="N-linked (GlcNAc...) asparagine; partial" evidence="14">
    <location>
        <position position="160"/>
    </location>
</feature>
<evidence type="ECO:0000256" key="15">
    <source>
        <dbReference type="PIRSR" id="PIRSR601548-11"/>
    </source>
</evidence>
<feature type="signal peptide" evidence="22">
    <location>
        <begin position="1"/>
        <end position="25"/>
    </location>
</feature>
<evidence type="ECO:0000256" key="9">
    <source>
        <dbReference type="ARBA" id="ARBA00023157"/>
    </source>
</evidence>
<evidence type="ECO:0000256" key="6">
    <source>
        <dbReference type="ARBA" id="ARBA00022801"/>
    </source>
</evidence>
<feature type="binding site" evidence="17">
    <location>
        <position position="417"/>
    </location>
    <ligand>
        <name>Zn(2+)</name>
        <dbReference type="ChEBI" id="CHEBI:29105"/>
        <label>1</label>
        <note>catalytic</note>
    </ligand>
</feature>
<evidence type="ECO:0000256" key="18">
    <source>
        <dbReference type="PIRSR" id="PIRSR601548-4"/>
    </source>
</evidence>
<dbReference type="GO" id="GO:0004180">
    <property type="term" value="F:carboxypeptidase activity"/>
    <property type="evidence" value="ECO:0007669"/>
    <property type="project" value="UniProtKB-KW"/>
</dbReference>
<dbReference type="GO" id="GO:0008237">
    <property type="term" value="F:metallopeptidase activity"/>
    <property type="evidence" value="ECO:0007669"/>
    <property type="project" value="UniProtKB-KW"/>
</dbReference>
<sequence length="665" mass="77055">MTTTMSANPITILIVILAAAALLDAGIVRQRRSESNEIPPTEQETNARVVLERCERRYQEGKAKETHAAWAYTSNLTEYNLIKNTEAATEFAAIQKSVAEELRQFDYRTFRNEDLKRRFKRLAVLGYAALPEDKFKELFGAVSSMESNYAKIKICSYRDNTNCHMTLDPEITELLGNSRDPEELKYYWVEWYNKAGKPTRESFQKYVDLNKESAKLNGFNNGAEVWLDEYDDPTFEQQVQDVITQIRPLYEQIHAYVRHKLRQKYGDAVVSKKGPIPIHLLGNMWGQTWEGIADLTTPFPEKKLLDVTDEMVEQGYTPLKMFQMGDDFFQSLNMTKLPQDFWDKSILEKPKDGRDLVCHASAWDFFATDDVRIKQCTRVNMREFFVVHHELGHIQYYLQYQHQPIEYRKGANPGFHEAVGDLLSLSVSTPKHLKQVGLLKDYEEDEQVKINQFYRSGVTKFVFLPFAYTLDKYRWSVFRGEIKPEEYNCRFWQLRSEYSGVEPPVVRTEQDFDPPAKYHVSADVEYLRYFVSYIIQFQFHKAACTLAGEYVPGDAEKTLNNCDIYRSAAAGNKIKEMLALGASKSWPDAMEVLTGERKMSADAILEYFKPLQDWLVEENKRLGAHVGWTATDSELFCVDGRCLKSALIRDLFFSECVAQKFDFMP</sequence>
<dbReference type="PANTHER" id="PTHR10514">
    <property type="entry name" value="ANGIOTENSIN-CONVERTING ENZYME"/>
    <property type="match status" value="1"/>
</dbReference>
<evidence type="ECO:0000256" key="3">
    <source>
        <dbReference type="ARBA" id="ARBA00022670"/>
    </source>
</evidence>
<evidence type="ECO:0000256" key="20">
    <source>
        <dbReference type="PROSITE-ProRule" id="PRU01355"/>
    </source>
</evidence>
<keyword evidence="4 17" id="KW-0479">Metal-binding</keyword>
<dbReference type="GO" id="GO:0008241">
    <property type="term" value="F:peptidyl-dipeptidase activity"/>
    <property type="evidence" value="ECO:0007669"/>
    <property type="project" value="UniProtKB-EC"/>
</dbReference>
<feature type="binding site" evidence="17">
    <location>
        <position position="389"/>
    </location>
    <ligand>
        <name>Zn(2+)</name>
        <dbReference type="ChEBI" id="CHEBI:29105"/>
        <label>1</label>
        <note>catalytic</note>
    </ligand>
</feature>
<feature type="binding site" evidence="19">
    <location>
        <position position="389"/>
    </location>
    <ligand>
        <name>Zn(2+)</name>
        <dbReference type="ChEBI" id="CHEBI:29105"/>
        <label>2</label>
        <note>catalytic</note>
    </ligand>
</feature>
<feature type="active site" description="Proton donor 2" evidence="15">
    <location>
        <position position="519"/>
    </location>
</feature>
<dbReference type="PRINTS" id="PR00791">
    <property type="entry name" value="PEPDIPTASEA"/>
</dbReference>
<evidence type="ECO:0000256" key="19">
    <source>
        <dbReference type="PIRSR" id="PIRSR601548-8"/>
    </source>
</evidence>
<keyword evidence="8 21" id="KW-0482">Metalloprotease</keyword>
<evidence type="ECO:0000256" key="2">
    <source>
        <dbReference type="ARBA" id="ARBA00022645"/>
    </source>
</evidence>
<dbReference type="FunFam" id="1.10.1370.30:FF:000004">
    <property type="entry name" value="Angiotensin-converting enzyme"/>
    <property type="match status" value="1"/>
</dbReference>
<evidence type="ECO:0000256" key="17">
    <source>
        <dbReference type="PIRSR" id="PIRSR601548-3"/>
    </source>
</evidence>
<reference evidence="23" key="1">
    <citation type="submission" date="2021-05" db="EMBL/GenBank/DDBJ databases">
        <authorList>
            <person name="Alioto T."/>
            <person name="Alioto T."/>
            <person name="Gomez Garrido J."/>
        </authorList>
    </citation>
    <scope>NUCLEOTIDE SEQUENCE</scope>
</reference>
<dbReference type="GO" id="GO:0046872">
    <property type="term" value="F:metal ion binding"/>
    <property type="evidence" value="ECO:0007669"/>
    <property type="project" value="UniProtKB-KW"/>
</dbReference>
<feature type="disulfide bond" evidence="18 20">
    <location>
        <begin position="358"/>
        <end position="376"/>
    </location>
</feature>